<feature type="repeat" description="WD" evidence="8">
    <location>
        <begin position="1935"/>
        <end position="1955"/>
    </location>
</feature>
<feature type="compositionally biased region" description="Low complexity" evidence="9">
    <location>
        <begin position="2904"/>
        <end position="2920"/>
    </location>
</feature>
<feature type="compositionally biased region" description="Pro residues" evidence="9">
    <location>
        <begin position="182"/>
        <end position="192"/>
    </location>
</feature>
<feature type="region of interest" description="Disordered" evidence="9">
    <location>
        <begin position="2932"/>
        <end position="2970"/>
    </location>
</feature>
<feature type="region of interest" description="Disordered" evidence="9">
    <location>
        <begin position="3024"/>
        <end position="3267"/>
    </location>
</feature>
<feature type="compositionally biased region" description="Low complexity" evidence="9">
    <location>
        <begin position="3028"/>
        <end position="3039"/>
    </location>
</feature>
<dbReference type="GO" id="GO:0043161">
    <property type="term" value="P:proteasome-mediated ubiquitin-dependent protein catabolic process"/>
    <property type="evidence" value="ECO:0007669"/>
    <property type="project" value="TreeGrafter"/>
</dbReference>
<evidence type="ECO:0000256" key="1">
    <source>
        <dbReference type="ARBA" id="ARBA00004906"/>
    </source>
</evidence>
<feature type="compositionally biased region" description="Polar residues" evidence="9">
    <location>
        <begin position="3336"/>
        <end position="3374"/>
    </location>
</feature>
<sequence length="3792" mass="398195">MAFPPPPPASSSSSTAPRPPRYTAGAWADSPSASSRQIPTRPTPIPVPANPKSVLWVARLPSSISNADLRATFSPYGHLTRITINTARPNSPTTYAHIAFRAPQEAAAALQALDGRYPTLLSGSAQHNVVRPAAPMRIEYEGEYRTSGLFRAPATPEPARLSAAPPPSAGLPVKPEPDPSPHKAPPPPPPTQPAAGPSRANGAARAPLPSQETAAKRGAANQAAKKRLTRKRLQGQQGQQGRPQAQFAEVEDAIWISPPTIRYVDTPLVALGLGKRTLSSPSDPPSTPAVTYACWYRLPAALPPDASNPRTIAFARTARDELALEGVTLHSWEVVVPAPKAPPPRPHRSSQPTRADPSEPPHGEQPLAPPPPPPPPPSPPPQFRARLVVPPEMVRERSRDTPAMDCRRRAADAKRERELRREGVPDRARGAGRAGGKERAGEGEEEGVEEEEEEGDRYDAADGSRVLRVALPPSCVGSGADVVKARRAWLGAQARALALEGKAVLATKVDEEARVCEVRYLPPEDEAEGEGEGEGEGEEEGPPAEEDGGAQGAQGEMLPPPPLRPQALERAEVLPVGASMDEDVKPVIARSPPPTAPAPNPQPPRMDVDGDAEVDQLATPTPEPEGSAAAAEARRFPLAMRDESTADSDDTRKIVDGFLKEYFRRFDESRGTLEYLYTPNALFSLKLDPTVPARLPRQRPPTPFDKRWLVGANRVSSTPVAITNAIRLLPPGSHDLARARYTALSVPELHVRKQQPLAPLVVHLVGQFEEFPEKTLRGFSRTFIIVPKGAGAGGGTAEYWIHSDQLTLRYFVPGEPRTLPVAFPQFSPSKAGAAPRQAVAGGLSQAGRAPAPAASGAAASSAAARPFAQLQPHPGLARMQGARAPAAAPPPASRPAAARQPPAAAAPARPAPAALPAPAPQPSKRRRASSASPGPLRPAAAAATAATDDDTDADMHDDVLVLTDSSASRSPTPLPSPAKQQQQQHAPRGNKRRAAESPDPAVASGGSSKRRVSGAGPAAPSGGAAAAAEAGLSRAEVERLIQLEVAAQVQRLTAAAGAAGGRAVSPRSDAEVEEPGAEAQREREKEKERRDKEKKEKERKEKEKRNKAKEPELGTGLGKTDARILIPGGGNAQLHGFDGRGNKLRHMVDTGSSLLAVSHVGDIVEFACHATSLASTVRKLHSSKDDKFRVDDFAWSEAKETLLVGYLGAKEGKELVRPAHQVILYRREETPSGSALVPMKLDERPHTAGGVTAIVTLPGAGRLRFITGGEDKKLFLWTRSRATQDIKTANIRSEHSSMITSIAPIVHQDWVVSGGKDKRVFAYDLDRMASTWQALLHSPVMTVSQVTSDPHLILARVSAPSSQFTVFDIRSSKKGVLQFGYDLAPHTSATGALSPTTMGRYYRGDQCDTVYAFPDYDSGVKLWDLRNVRSTLLDRDLKKQHLNGLARSKVVQTVFRGRGELDLLEVAHFSRLSIRRRERRPQLAVATRLWSTRPPLESLAFPALSPRHPWPSLSHSIQSNLDTAYMAPPPFKTTPPRFAADLTNHPRPSTSSSAKRPSASATTYRQTSLADSRFFRSSSPAPALPSSPSPSRADSADASSVFGSDAPCASDASATSPIRVEDGAHESEDDDDDDKENAPGRTKRRRVASAAATLGVESESASPSRGGAEWAEWGAAQLVGTYGTGDAKGKERMKPTFVGPGQQFSAFEASRRRELGFRAGRAQLSMRPWLQTMVSSNEADVARIPSVHPGRNFAPPFALAFSHDGKRGRRKVVAVSDEEGTVSLLNGDEDQWAAGPSRHSFQAHPNAVFDLSWSHDDSVLATASGDQTVRLWDSQTQACVGVLAGHTCTVKSISWDPHNPHMLSTASRDGSIKVWDRRVKGYADTHLEGVDVVGAVNHIKNAHGVKGKTAKGRSATRSVTSVTYLQHQENLLASSGSADGIVKVWDLRRSHSRRVNPATHETNEDALMSTMSTRPHGISSMALAPDGRKLYALSTDSHVYAYSATNLTHSAPLTTFFSPHASYSTFYIRCAISPDSRYLATGSSSGEVFLWDTEGRGSGQEAVRLKGHEREVSGLDWGHESLATCSDDDLVRFWRSDPSLSVARRAAAAADWQDDNEGWRLRDRWSGEVLDAGRFFSLHLSLRSLLGRRRLSTSEVGTGRELVAPVSWRPGKSQRPQLATSSSCASGRAAFLQDRRFGHARRTRRQGLSAGPCRSRDERALRGRRGACAWTELESSRERRAAALPRRSGSDPKDAACARQNLEWSVHARGKRSPENVRHCQMASPLSPASAAPADPPACSLAHTCSQGQELTHIVRHGVNDEQHVDFSDFLDDAAFDELPRSPSSSSPSAPVNTAKAAVAPARLNQRGPRSASLQASTPSASASSGDSPSDALSPFPPTDTALTSASTSPPFASHEFAQPSMDNTNNGGKLPDGLEHLAASWAAHHHHQALQFHTDPANHAAASLGINIPSSAAMTTPLPIPLGSSFPQHQVPPPFMTGTGIPGTPSQSQLPPEWIQAANLSHSYGGSAAGSPALVPGFPQLAHVPAYGQTPPTSGAMPTSPYAAMNHLGQVVANPALDPNLHLLQMSLEAQARTAASLAGSLPSSPAPYDLLQQHQLPTLPTSAGPSSASHSRAPTAQGRSSGPSRRSSQHKSARKANGAATPKSAAGPDSLHQRALTNSSSQHASPLASPGLAPVHHHDFATAASSSALGWSGVPAPATTTYQRPYPPLPPARGDTASAPSSHPSSAVTSPTHTSQPAFPSPADPSLANLSLYTPVASTTASREQSPLASGPVVDYDFSSLEQDLDRFSSLGGFASAAAAAMASVGPSHGAAGTHGAQGGLAGKASGSKPSDACGIGGYGGSSTPRIAPDALPSPKLFNDVLGESIFPPPFASGSGVGSTRASPAASGSHGTGSASASPAAFQLGGAVPGAAGSAGGGSASSRAGASPSALFFGGSPAGDSQPSPAGSTIIDEESAEVLSRKDPIAAQVWRMFHKAKNTMPNGARMENLTWRLMSMTLKKRREDSAAASASASASAAPSPPTDASLQRAMEAALEEQREESEAREEGRDTVQPLASGRATAPGAGGARGRVGRERSNSGAKRESEKAQQDEPAEEERGRRRRTKSSGNQSKSASTTPEAEQDDSAMDWRAMSKSRSRSRAPDMMDWRAQSRSRSRAPDFRVSVAPPTIDATPATANFSRFFNDSGLPSPVNEVPSEAPSPSEMPPPPVPSTASSQPPSTSTAPTPLVIPAQPEDDSAALAELATSLGLSPQDQAQLFGSAGPDPNLAAIENTLNQLISLQSIASPGSSSYASTPAQVKSPLSMSYPAHSSASSGEPTPHTSANHSRQPSASSSTTNVAAKGSQAQQHLQQFISGRKGTSSSGLSTSASSSRRVSASSSPYLNATTLAQPSRPFSFGAAASVAAAAASSGSSASGLSLARPPQVGSSAPGSQPSTPYAELPPPPFFSGSAPAQPSALVGSPNPPLFGSNTDTAHLLYDYFHAQHNPSPYLPSPYLGQQPLETFGSAPTSVDPSQLHNHSAVGSPYGSPGSSAWGISPHSVDSSAGLALSPSPDDYKGGAPAKARRPGPARANSAGSLQTSKSAPVSRVHSRSNTISLPSTIEEGKPLHLGGLDSAAPTPGASGSNGAPVPSTSASSTSKGLSTGAKKTEPDGSPTKCLNCGTTNTPLWRRDGEGRPLCNACGLFRNLHGVDRPANLNTGVIKKRNRNRAPKDASSSSKKAGGRAAARRNSANANAEGGASASTSTSQSRKERAGANAPYPNAAARAAQQEE</sequence>
<dbReference type="CDD" id="cd00590">
    <property type="entry name" value="RRM_SF"/>
    <property type="match status" value="1"/>
</dbReference>
<evidence type="ECO:0000256" key="4">
    <source>
        <dbReference type="ARBA" id="ARBA00022786"/>
    </source>
</evidence>
<dbReference type="InterPro" id="IPR015943">
    <property type="entry name" value="WD40/YVTN_repeat-like_dom_sf"/>
</dbReference>
<dbReference type="PROSITE" id="PS50114">
    <property type="entry name" value="GATA_ZN_FINGER_2"/>
    <property type="match status" value="1"/>
</dbReference>
<dbReference type="InterPro" id="IPR002075">
    <property type="entry name" value="NTF2_dom"/>
</dbReference>
<feature type="region of interest" description="Disordered" evidence="9">
    <location>
        <begin position="2895"/>
        <end position="2920"/>
    </location>
</feature>
<dbReference type="Proteomes" id="UP000311382">
    <property type="component" value="Unassembled WGS sequence"/>
</dbReference>
<feature type="region of interest" description="Disordered" evidence="9">
    <location>
        <begin position="2619"/>
        <end position="2695"/>
    </location>
</feature>
<feature type="compositionally biased region" description="Low complexity" evidence="9">
    <location>
        <begin position="1546"/>
        <end position="1563"/>
    </location>
</feature>
<feature type="compositionally biased region" description="Polar residues" evidence="9">
    <location>
        <begin position="31"/>
        <end position="40"/>
    </location>
</feature>
<feature type="compositionally biased region" description="Low complexity" evidence="9">
    <location>
        <begin position="1013"/>
        <end position="1023"/>
    </location>
</feature>
<feature type="domain" description="RRM" evidence="10">
    <location>
        <begin position="53"/>
        <end position="143"/>
    </location>
</feature>
<dbReference type="InterPro" id="IPR012677">
    <property type="entry name" value="Nucleotide-bd_a/b_plait_sf"/>
</dbReference>
<feature type="compositionally biased region" description="Low complexity" evidence="9">
    <location>
        <begin position="3775"/>
        <end position="3792"/>
    </location>
</feature>
<feature type="compositionally biased region" description="Low complexity" evidence="9">
    <location>
        <begin position="1589"/>
        <end position="1600"/>
    </location>
</feature>
<dbReference type="Pfam" id="PF22602">
    <property type="entry name" value="NXF_NTF2"/>
    <property type="match status" value="1"/>
</dbReference>
<keyword evidence="3" id="KW-0677">Repeat</keyword>
<dbReference type="SUPFAM" id="SSF54427">
    <property type="entry name" value="NTF2-like"/>
    <property type="match status" value="1"/>
</dbReference>
<feature type="compositionally biased region" description="Low complexity" evidence="9">
    <location>
        <begin position="234"/>
        <end position="246"/>
    </location>
</feature>
<feature type="region of interest" description="Disordered" evidence="9">
    <location>
        <begin position="3306"/>
        <end position="3401"/>
    </location>
</feature>
<dbReference type="SUPFAM" id="SSF57716">
    <property type="entry name" value="Glucocorticoid receptor-like (DNA-binding domain)"/>
    <property type="match status" value="1"/>
</dbReference>
<keyword evidence="4" id="KW-0833">Ubl conjugation pathway</keyword>
<dbReference type="InterPro" id="IPR018222">
    <property type="entry name" value="Nuclear_transport_factor_2_euk"/>
</dbReference>
<feature type="domain" description="GATA-type" evidence="11">
    <location>
        <begin position="3672"/>
        <end position="3725"/>
    </location>
</feature>
<dbReference type="InterPro" id="IPR001680">
    <property type="entry name" value="WD40_rpt"/>
</dbReference>
<feature type="region of interest" description="Disordered" evidence="9">
    <location>
        <begin position="2723"/>
        <end position="2768"/>
    </location>
</feature>
<feature type="compositionally biased region" description="Low complexity" evidence="9">
    <location>
        <begin position="3467"/>
        <end position="3477"/>
    </location>
</feature>
<dbReference type="SUPFAM" id="SSF54928">
    <property type="entry name" value="RNA-binding domain, RBD"/>
    <property type="match status" value="1"/>
</dbReference>
<feature type="region of interest" description="Disordered" evidence="9">
    <location>
        <begin position="2268"/>
        <end position="2297"/>
    </location>
</feature>
<feature type="compositionally biased region" description="Polar residues" evidence="9">
    <location>
        <begin position="3445"/>
        <end position="3456"/>
    </location>
</feature>
<evidence type="ECO:0000256" key="9">
    <source>
        <dbReference type="SAM" id="MobiDB-lite"/>
    </source>
</evidence>
<dbReference type="Pfam" id="PF08550">
    <property type="entry name" value="GATA_AreA"/>
    <property type="match status" value="1"/>
</dbReference>
<feature type="compositionally biased region" description="Low complexity" evidence="9">
    <location>
        <begin position="3232"/>
        <end position="3247"/>
    </location>
</feature>
<feature type="region of interest" description="Disordered" evidence="9">
    <location>
        <begin position="1057"/>
        <end position="1122"/>
    </location>
</feature>
<dbReference type="Pfam" id="PF00076">
    <property type="entry name" value="RRM_1"/>
    <property type="match status" value="1"/>
</dbReference>
<dbReference type="OrthoDB" id="2096344at2759"/>
<feature type="region of interest" description="Disordered" evidence="9">
    <location>
        <begin position="516"/>
        <end position="644"/>
    </location>
</feature>
<dbReference type="InterPro" id="IPR013860">
    <property type="entry name" value="AreA_GATA"/>
</dbReference>
<dbReference type="PROSITE" id="PS00678">
    <property type="entry name" value="WD_REPEATS_1"/>
    <property type="match status" value="1"/>
</dbReference>
<feature type="region of interest" description="Disordered" evidence="9">
    <location>
        <begin position="3710"/>
        <end position="3792"/>
    </location>
</feature>
<gene>
    <name evidence="13" type="ORF">DMC30DRAFT_345311</name>
</gene>
<feature type="repeat" description="WD" evidence="8">
    <location>
        <begin position="2031"/>
        <end position="2054"/>
    </location>
</feature>
<protein>
    <submittedName>
        <fullName evidence="13">Proteophosphoglycan ppg4</fullName>
    </submittedName>
</protein>
<feature type="repeat" description="WD" evidence="8">
    <location>
        <begin position="1843"/>
        <end position="1876"/>
    </location>
</feature>
<feature type="compositionally biased region" description="Basic and acidic residues" evidence="9">
    <location>
        <begin position="1079"/>
        <end position="1112"/>
    </location>
</feature>
<feature type="compositionally biased region" description="Low complexity" evidence="9">
    <location>
        <begin position="2371"/>
        <end position="2394"/>
    </location>
</feature>
<feature type="compositionally biased region" description="Acidic residues" evidence="9">
    <location>
        <begin position="443"/>
        <end position="456"/>
    </location>
</feature>
<feature type="region of interest" description="Disordered" evidence="9">
    <location>
        <begin position="3511"/>
        <end position="3695"/>
    </location>
</feature>
<dbReference type="PRINTS" id="PR00619">
    <property type="entry name" value="GATAZNFINGER"/>
</dbReference>
<dbReference type="InterPro" id="IPR035979">
    <property type="entry name" value="RBD_domain_sf"/>
</dbReference>
<dbReference type="CDD" id="cd00202">
    <property type="entry name" value="ZnF_GATA"/>
    <property type="match status" value="1"/>
</dbReference>
<dbReference type="Gene3D" id="3.30.50.10">
    <property type="entry name" value="Erythroid Transcription Factor GATA-1, subunit A"/>
    <property type="match status" value="1"/>
</dbReference>
<feature type="repeat" description="WD" evidence="8">
    <location>
        <begin position="2065"/>
        <end position="2094"/>
    </location>
</feature>
<feature type="compositionally biased region" description="Polar residues" evidence="9">
    <location>
        <begin position="3594"/>
        <end position="3604"/>
    </location>
</feature>
<feature type="compositionally biased region" description="Basic and acidic residues" evidence="9">
    <location>
        <begin position="632"/>
        <end position="644"/>
    </location>
</feature>
<feature type="compositionally biased region" description="Polar residues" evidence="9">
    <location>
        <begin position="3127"/>
        <end position="3140"/>
    </location>
</feature>
<evidence type="ECO:0000313" key="14">
    <source>
        <dbReference type="Proteomes" id="UP000311382"/>
    </source>
</evidence>
<dbReference type="PROSITE" id="PS50177">
    <property type="entry name" value="NTF2_DOMAIN"/>
    <property type="match status" value="1"/>
</dbReference>
<dbReference type="SMART" id="SM00360">
    <property type="entry name" value="RRM"/>
    <property type="match status" value="1"/>
</dbReference>
<dbReference type="Gene3D" id="3.10.450.50">
    <property type="match status" value="1"/>
</dbReference>
<dbReference type="CDD" id="cd00200">
    <property type="entry name" value="WD40"/>
    <property type="match status" value="1"/>
</dbReference>
<dbReference type="SMART" id="SM00320">
    <property type="entry name" value="WD40"/>
    <property type="match status" value="9"/>
</dbReference>
<feature type="compositionally biased region" description="Polar residues" evidence="9">
    <location>
        <begin position="2401"/>
        <end position="2411"/>
    </location>
</feature>
<dbReference type="PANTHER" id="PTHR22852">
    <property type="entry name" value="LETHAL 2 DENTICLELESS PROTEIN RETINOIC ACID-REGULATED NUCLEAR MATRIX-ASSOCIATED PROTEIN"/>
    <property type="match status" value="1"/>
</dbReference>
<feature type="compositionally biased region" description="Basic residues" evidence="9">
    <location>
        <begin position="224"/>
        <end position="233"/>
    </location>
</feature>
<dbReference type="InterPro" id="IPR000679">
    <property type="entry name" value="Znf_GATA"/>
</dbReference>
<dbReference type="InterPro" id="IPR000504">
    <property type="entry name" value="RRM_dom"/>
</dbReference>
<comment type="similarity">
    <text evidence="5">Belongs to the WD repeat cdt2 family.</text>
</comment>
<evidence type="ECO:0000259" key="11">
    <source>
        <dbReference type="PROSITE" id="PS50114"/>
    </source>
</evidence>
<dbReference type="InterPro" id="IPR013088">
    <property type="entry name" value="Znf_NHR/GATA"/>
</dbReference>
<evidence type="ECO:0000259" key="12">
    <source>
        <dbReference type="PROSITE" id="PS50177"/>
    </source>
</evidence>
<feature type="compositionally biased region" description="Low complexity" evidence="9">
    <location>
        <begin position="2942"/>
        <end position="2952"/>
    </location>
</feature>
<evidence type="ECO:0000256" key="3">
    <source>
        <dbReference type="ARBA" id="ARBA00022737"/>
    </source>
</evidence>
<dbReference type="PANTHER" id="PTHR22852:SF0">
    <property type="entry name" value="DENTICLELESS PROTEIN HOMOLOG"/>
    <property type="match status" value="1"/>
</dbReference>
<dbReference type="InterPro" id="IPR051865">
    <property type="entry name" value="WD-repeat_CDT2_adapter"/>
</dbReference>
<keyword evidence="6" id="KW-0862">Zinc</keyword>
<dbReference type="GO" id="GO:0005634">
    <property type="term" value="C:nucleus"/>
    <property type="evidence" value="ECO:0007669"/>
    <property type="project" value="TreeGrafter"/>
</dbReference>
<feature type="region of interest" description="Disordered" evidence="9">
    <location>
        <begin position="150"/>
        <end position="246"/>
    </location>
</feature>
<comment type="caution">
    <text evidence="13">The sequence shown here is derived from an EMBL/GenBank/DDBJ whole genome shotgun (WGS) entry which is preliminary data.</text>
</comment>
<feature type="compositionally biased region" description="Polar residues" evidence="9">
    <location>
        <begin position="3526"/>
        <end position="3538"/>
    </location>
</feature>
<dbReference type="Pfam" id="PF00320">
    <property type="entry name" value="GATA"/>
    <property type="match status" value="1"/>
</dbReference>
<accession>A0A5C5G6U7</accession>
<feature type="region of interest" description="Disordered" evidence="9">
    <location>
        <begin position="878"/>
        <end position="953"/>
    </location>
</feature>
<feature type="compositionally biased region" description="Pro residues" evidence="9">
    <location>
        <begin position="591"/>
        <end position="604"/>
    </location>
</feature>
<feature type="compositionally biased region" description="Low complexity" evidence="9">
    <location>
        <begin position="929"/>
        <end position="946"/>
    </location>
</feature>
<evidence type="ECO:0000256" key="2">
    <source>
        <dbReference type="ARBA" id="ARBA00022574"/>
    </source>
</evidence>
<feature type="compositionally biased region" description="Pro residues" evidence="9">
    <location>
        <begin position="367"/>
        <end position="382"/>
    </location>
</feature>
<feature type="compositionally biased region" description="Low complexity" evidence="9">
    <location>
        <begin position="618"/>
        <end position="631"/>
    </location>
</feature>
<feature type="compositionally biased region" description="Acidic residues" evidence="9">
    <location>
        <begin position="523"/>
        <end position="548"/>
    </location>
</feature>
<dbReference type="SUPFAM" id="SSF50978">
    <property type="entry name" value="WD40 repeat-like"/>
    <property type="match status" value="2"/>
</dbReference>
<feature type="region of interest" description="Disordered" evidence="9">
    <location>
        <begin position="338"/>
        <end position="461"/>
    </location>
</feature>
<dbReference type="SMART" id="SM00401">
    <property type="entry name" value="ZnF_GATA"/>
    <property type="match status" value="1"/>
</dbReference>
<feature type="compositionally biased region" description="Polar residues" evidence="9">
    <location>
        <begin position="2677"/>
        <end position="2686"/>
    </location>
</feature>
<feature type="compositionally biased region" description="Low complexity" evidence="9">
    <location>
        <begin position="3186"/>
        <end position="3197"/>
    </location>
</feature>
<evidence type="ECO:0000256" key="8">
    <source>
        <dbReference type="PROSITE-ProRule" id="PRU00221"/>
    </source>
</evidence>
<reference evidence="13 14" key="1">
    <citation type="submission" date="2019-03" db="EMBL/GenBank/DDBJ databases">
        <title>Rhodosporidium diobovatum UCD-FST 08-225 genome sequencing, assembly, and annotation.</title>
        <authorList>
            <person name="Fakankun I.U."/>
            <person name="Fristensky B."/>
            <person name="Levin D.B."/>
        </authorList>
    </citation>
    <scope>NUCLEOTIDE SEQUENCE [LARGE SCALE GENOMIC DNA]</scope>
    <source>
        <strain evidence="13 14">UCD-FST 08-225</strain>
    </source>
</reference>
<dbReference type="GO" id="GO:0043565">
    <property type="term" value="F:sequence-specific DNA binding"/>
    <property type="evidence" value="ECO:0007669"/>
    <property type="project" value="InterPro"/>
</dbReference>
<feature type="compositionally biased region" description="Basic and acidic residues" evidence="9">
    <location>
        <begin position="393"/>
        <end position="442"/>
    </location>
</feature>
<dbReference type="GO" id="GO:0003723">
    <property type="term" value="F:RNA binding"/>
    <property type="evidence" value="ECO:0007669"/>
    <property type="project" value="UniProtKB-UniRule"/>
</dbReference>
<evidence type="ECO:0000256" key="5">
    <source>
        <dbReference type="ARBA" id="ARBA00038344"/>
    </source>
</evidence>
<feature type="compositionally biased region" description="Low complexity" evidence="9">
    <location>
        <begin position="3652"/>
        <end position="3666"/>
    </location>
</feature>
<evidence type="ECO:0000313" key="13">
    <source>
        <dbReference type="EMBL" id="TNY24780.1"/>
    </source>
</evidence>
<dbReference type="PROSITE" id="PS50294">
    <property type="entry name" value="WD_REPEATS_REGION"/>
    <property type="match status" value="2"/>
</dbReference>
<dbReference type="InterPro" id="IPR032710">
    <property type="entry name" value="NTF2-like_dom_sf"/>
</dbReference>
<organism evidence="13 14">
    <name type="scientific">Rhodotorula diobovata</name>
    <dbReference type="NCBI Taxonomy" id="5288"/>
    <lineage>
        <taxon>Eukaryota</taxon>
        <taxon>Fungi</taxon>
        <taxon>Dikarya</taxon>
        <taxon>Basidiomycota</taxon>
        <taxon>Pucciniomycotina</taxon>
        <taxon>Microbotryomycetes</taxon>
        <taxon>Sporidiobolales</taxon>
        <taxon>Sporidiobolaceae</taxon>
        <taxon>Rhodotorula</taxon>
    </lineage>
</organism>
<comment type="pathway">
    <text evidence="1">Protein modification; protein ubiquitination.</text>
</comment>
<dbReference type="Gene3D" id="2.130.10.10">
    <property type="entry name" value="YVTN repeat-like/Quinoprotein amine dehydrogenase"/>
    <property type="match status" value="3"/>
</dbReference>
<dbReference type="Gene3D" id="3.30.70.330">
    <property type="match status" value="1"/>
</dbReference>
<feature type="compositionally biased region" description="Low complexity" evidence="9">
    <location>
        <begin position="3734"/>
        <end position="3768"/>
    </location>
</feature>
<feature type="region of interest" description="Disordered" evidence="9">
    <location>
        <begin position="830"/>
        <end position="854"/>
    </location>
</feature>
<dbReference type="PROSITE" id="PS00344">
    <property type="entry name" value="GATA_ZN_FINGER_1"/>
    <property type="match status" value="1"/>
</dbReference>
<feature type="compositionally biased region" description="Low complexity" evidence="9">
    <location>
        <begin position="3324"/>
        <end position="3335"/>
    </location>
</feature>
<feature type="compositionally biased region" description="Basic and acidic residues" evidence="9">
    <location>
        <begin position="3062"/>
        <end position="3071"/>
    </location>
</feature>
<keyword evidence="2 8" id="KW-0853">WD repeat</keyword>
<feature type="region of interest" description="Disordered" evidence="9">
    <location>
        <begin position="1524"/>
        <end position="1669"/>
    </location>
</feature>
<keyword evidence="7" id="KW-0694">RNA-binding</keyword>
<feature type="region of interest" description="Disordered" evidence="9">
    <location>
        <begin position="2831"/>
        <end position="2850"/>
    </location>
</feature>
<dbReference type="Pfam" id="PF00400">
    <property type="entry name" value="WD40"/>
    <property type="match status" value="5"/>
</dbReference>
<dbReference type="InterPro" id="IPR036322">
    <property type="entry name" value="WD40_repeat_dom_sf"/>
</dbReference>
<evidence type="ECO:0000256" key="7">
    <source>
        <dbReference type="PROSITE-ProRule" id="PRU00176"/>
    </source>
</evidence>
<evidence type="ECO:0000259" key="10">
    <source>
        <dbReference type="PROSITE" id="PS50102"/>
    </source>
</evidence>
<dbReference type="GO" id="GO:0008270">
    <property type="term" value="F:zinc ion binding"/>
    <property type="evidence" value="ECO:0007669"/>
    <property type="project" value="UniProtKB-KW"/>
</dbReference>
<feature type="compositionally biased region" description="Low complexity" evidence="9">
    <location>
        <begin position="3306"/>
        <end position="3317"/>
    </location>
</feature>
<keyword evidence="14" id="KW-1185">Reference proteome</keyword>
<evidence type="ECO:0000256" key="6">
    <source>
        <dbReference type="PROSITE-ProRule" id="PRU00094"/>
    </source>
</evidence>
<dbReference type="GO" id="GO:0030674">
    <property type="term" value="F:protein-macromolecule adaptor activity"/>
    <property type="evidence" value="ECO:0007669"/>
    <property type="project" value="TreeGrafter"/>
</dbReference>
<dbReference type="GO" id="GO:0006355">
    <property type="term" value="P:regulation of DNA-templated transcription"/>
    <property type="evidence" value="ECO:0007669"/>
    <property type="project" value="InterPro"/>
</dbReference>
<feature type="domain" description="NTF2" evidence="12">
    <location>
        <begin position="654"/>
        <end position="808"/>
    </location>
</feature>
<keyword evidence="6" id="KW-0479">Metal-binding</keyword>
<dbReference type="PROSITE" id="PS50082">
    <property type="entry name" value="WD_REPEATS_2"/>
    <property type="match status" value="5"/>
</dbReference>
<feature type="region of interest" description="Disordered" evidence="9">
    <location>
        <begin position="1"/>
        <end position="47"/>
    </location>
</feature>
<feature type="compositionally biased region" description="Low complexity" evidence="9">
    <location>
        <begin position="3375"/>
        <end position="3400"/>
    </location>
</feature>
<dbReference type="PROSITE" id="PS50102">
    <property type="entry name" value="RRM"/>
    <property type="match status" value="1"/>
</dbReference>
<name>A0A5C5G6U7_9BASI</name>
<dbReference type="InterPro" id="IPR019775">
    <property type="entry name" value="WD40_repeat_CS"/>
</dbReference>
<feature type="region of interest" description="Disordered" evidence="9">
    <location>
        <begin position="2361"/>
        <end position="2434"/>
    </location>
</feature>
<feature type="compositionally biased region" description="Low complexity" evidence="9">
    <location>
        <begin position="2738"/>
        <end position="2757"/>
    </location>
</feature>
<feature type="region of interest" description="Disordered" evidence="9">
    <location>
        <begin position="3431"/>
        <end position="3488"/>
    </location>
</feature>
<feature type="compositionally biased region" description="Low complexity" evidence="9">
    <location>
        <begin position="3209"/>
        <end position="3222"/>
    </location>
</feature>
<feature type="region of interest" description="Disordered" evidence="9">
    <location>
        <begin position="965"/>
        <end position="1023"/>
    </location>
</feature>
<feature type="compositionally biased region" description="Low complexity" evidence="9">
    <location>
        <begin position="2283"/>
        <end position="2297"/>
    </location>
</feature>
<feature type="compositionally biased region" description="Basic and acidic residues" evidence="9">
    <location>
        <begin position="3093"/>
        <end position="3111"/>
    </location>
</feature>
<keyword evidence="6" id="KW-0863">Zinc-finger</keyword>
<feature type="compositionally biased region" description="Pro residues" evidence="9">
    <location>
        <begin position="909"/>
        <end position="921"/>
    </location>
</feature>
<feature type="compositionally biased region" description="Low complexity" evidence="9">
    <location>
        <begin position="3431"/>
        <end position="3440"/>
    </location>
</feature>
<dbReference type="STRING" id="5288.A0A5C5G6U7"/>
<feature type="compositionally biased region" description="Low complexity" evidence="9">
    <location>
        <begin position="894"/>
        <end position="908"/>
    </location>
</feature>
<proteinExistence type="inferred from homology"/>
<dbReference type="EMBL" id="SOZI01000001">
    <property type="protein sequence ID" value="TNY24780.1"/>
    <property type="molecule type" value="Genomic_DNA"/>
</dbReference>
<feature type="repeat" description="WD" evidence="8">
    <location>
        <begin position="1801"/>
        <end position="1842"/>
    </location>
</feature>
<feature type="compositionally biased region" description="Polar residues" evidence="9">
    <location>
        <begin position="2625"/>
        <end position="2636"/>
    </location>
</feature>